<proteinExistence type="predicted"/>
<dbReference type="Pfam" id="PF13095">
    <property type="entry name" value="FTA2"/>
    <property type="match status" value="1"/>
</dbReference>
<dbReference type="GeneID" id="43652357"/>
<name>A0A5N6ZVU1_9EURO</name>
<reference evidence="1 2" key="1">
    <citation type="submission" date="2019-04" db="EMBL/GenBank/DDBJ databases">
        <title>Friends and foes A comparative genomics studyof 23 Aspergillus species from section Flavi.</title>
        <authorList>
            <consortium name="DOE Joint Genome Institute"/>
            <person name="Kjaerbolling I."/>
            <person name="Vesth T."/>
            <person name="Frisvad J.C."/>
            <person name="Nybo J.L."/>
            <person name="Theobald S."/>
            <person name="Kildgaard S."/>
            <person name="Isbrandt T."/>
            <person name="Kuo A."/>
            <person name="Sato A."/>
            <person name="Lyhne E.K."/>
            <person name="Kogle M.E."/>
            <person name="Wiebenga A."/>
            <person name="Kun R.S."/>
            <person name="Lubbers R.J."/>
            <person name="Makela M.R."/>
            <person name="Barry K."/>
            <person name="Chovatia M."/>
            <person name="Clum A."/>
            <person name="Daum C."/>
            <person name="Haridas S."/>
            <person name="He G."/>
            <person name="LaButti K."/>
            <person name="Lipzen A."/>
            <person name="Mondo S."/>
            <person name="Riley R."/>
            <person name="Salamov A."/>
            <person name="Simmons B.A."/>
            <person name="Magnuson J.K."/>
            <person name="Henrissat B."/>
            <person name="Mortensen U.H."/>
            <person name="Larsen T.O."/>
            <person name="Devries R.P."/>
            <person name="Grigoriev I.V."/>
            <person name="Machida M."/>
            <person name="Baker S.E."/>
            <person name="Andersen M.R."/>
        </authorList>
    </citation>
    <scope>NUCLEOTIDE SEQUENCE [LARGE SCALE GENOMIC DNA]</scope>
    <source>
        <strain evidence="1 2">CBS 763.97</strain>
    </source>
</reference>
<evidence type="ECO:0000313" key="2">
    <source>
        <dbReference type="Proteomes" id="UP000326268"/>
    </source>
</evidence>
<dbReference type="RefSeq" id="XP_031924805.1">
    <property type="nucleotide sequence ID" value="XM_032067911.1"/>
</dbReference>
<dbReference type="AlphaFoldDB" id="A0A5N6ZVU1"/>
<keyword evidence="2" id="KW-1185">Reference proteome</keyword>
<evidence type="ECO:0000313" key="1">
    <source>
        <dbReference type="EMBL" id="KAE8361724.1"/>
    </source>
</evidence>
<sequence length="247" mass="29258">MEDVQQGQQYQLLLNLFLSEEVLDLESTSDSSINNLDELVKKMPMLKRFIGYEYKIIEPAFIDQGQQGFVFRFRYNGRDLCLKLFYEYTAPYDAEHVAFTSPFGCESRAFARLCDMHENGHWAVRCHGWMCLTDSQLQQLWEVSGRVRYDPNWYRARWAIVKDFIADEPPSPEEKGFESIISNFCIPKRGRILPRDVKKSNYRGDRIVDLGSTITFPFYRRYASWTDFTDFFSDFDTNELPLWDRDM</sequence>
<organism evidence="1 2">
    <name type="scientific">Aspergillus caelatus</name>
    <dbReference type="NCBI Taxonomy" id="61420"/>
    <lineage>
        <taxon>Eukaryota</taxon>
        <taxon>Fungi</taxon>
        <taxon>Dikarya</taxon>
        <taxon>Ascomycota</taxon>
        <taxon>Pezizomycotina</taxon>
        <taxon>Eurotiomycetes</taxon>
        <taxon>Eurotiomycetidae</taxon>
        <taxon>Eurotiales</taxon>
        <taxon>Aspergillaceae</taxon>
        <taxon>Aspergillus</taxon>
        <taxon>Aspergillus subgen. Circumdati</taxon>
    </lineage>
</organism>
<dbReference type="Proteomes" id="UP000326268">
    <property type="component" value="Unassembled WGS sequence"/>
</dbReference>
<dbReference type="InterPro" id="IPR025213">
    <property type="entry name" value="Sim4_Fta2"/>
</dbReference>
<gene>
    <name evidence="1" type="ORF">BDV27DRAFT_132580</name>
</gene>
<protein>
    <submittedName>
        <fullName evidence="1">Kinetochore Sim4 complex subunit Fta2</fullName>
    </submittedName>
</protein>
<dbReference type="EMBL" id="ML737725">
    <property type="protein sequence ID" value="KAE8361724.1"/>
    <property type="molecule type" value="Genomic_DNA"/>
</dbReference>
<accession>A0A5N6ZVU1</accession>
<dbReference type="OrthoDB" id="3432781at2759"/>